<reference evidence="2 3" key="1">
    <citation type="submission" date="2019-07" db="EMBL/GenBank/DDBJ databases">
        <title>Whole genome shotgun sequence of Halomonas cupida NBRC 102219.</title>
        <authorList>
            <person name="Hosoyama A."/>
            <person name="Uohara A."/>
            <person name="Ohji S."/>
            <person name="Ichikawa N."/>
        </authorList>
    </citation>
    <scope>NUCLEOTIDE SEQUENCE [LARGE SCALE GENOMIC DNA]</scope>
    <source>
        <strain evidence="2 3">NBRC 102219</strain>
    </source>
</reference>
<name>A0ABQ0WL08_9GAMM</name>
<dbReference type="Proteomes" id="UP000321726">
    <property type="component" value="Unassembled WGS sequence"/>
</dbReference>
<protein>
    <recommendedName>
        <fullName evidence="1">GSCFA domain-containing protein</fullName>
    </recommendedName>
</protein>
<evidence type="ECO:0000259" key="1">
    <source>
        <dbReference type="Pfam" id="PF08885"/>
    </source>
</evidence>
<dbReference type="EMBL" id="BJXU01000203">
    <property type="protein sequence ID" value="GEN26262.1"/>
    <property type="molecule type" value="Genomic_DNA"/>
</dbReference>
<organism evidence="2 3">
    <name type="scientific">Halomonas cupida</name>
    <dbReference type="NCBI Taxonomy" id="44933"/>
    <lineage>
        <taxon>Bacteria</taxon>
        <taxon>Pseudomonadati</taxon>
        <taxon>Pseudomonadota</taxon>
        <taxon>Gammaproteobacteria</taxon>
        <taxon>Oceanospirillales</taxon>
        <taxon>Halomonadaceae</taxon>
        <taxon>Halomonas</taxon>
    </lineage>
</organism>
<proteinExistence type="predicted"/>
<evidence type="ECO:0000313" key="2">
    <source>
        <dbReference type="EMBL" id="GEN26262.1"/>
    </source>
</evidence>
<dbReference type="Pfam" id="PF08885">
    <property type="entry name" value="GSCFA"/>
    <property type="match status" value="1"/>
</dbReference>
<evidence type="ECO:0000313" key="3">
    <source>
        <dbReference type="Proteomes" id="UP000321726"/>
    </source>
</evidence>
<keyword evidence="3" id="KW-1185">Reference proteome</keyword>
<accession>A0ABQ0WL08</accession>
<comment type="caution">
    <text evidence="2">The sequence shown here is derived from an EMBL/GenBank/DDBJ whole genome shotgun (WGS) entry which is preliminary data.</text>
</comment>
<dbReference type="RefSeq" id="WP_073436939.1">
    <property type="nucleotide sequence ID" value="NZ_BJXU01000203.1"/>
</dbReference>
<dbReference type="InterPro" id="IPR014982">
    <property type="entry name" value="GSCFA"/>
</dbReference>
<gene>
    <name evidence="2" type="ORF">HCU01_42110</name>
</gene>
<feature type="domain" description="GSCFA" evidence="1">
    <location>
        <begin position="40"/>
        <end position="309"/>
    </location>
</feature>
<sequence>MNPYEDLPQKNFWRPSVANRHPLDIDDLWESKFKIKNSDKVACYGSCFAQHIGQALRERGGCWYITEKAPSFVDESVRRKYSYDIFSSRTGNIYTVSLLKQWLLWATRKKEQPDEVWEKNGRFFDPFRPRVEPRGFKSKKEAIESRNITIECFRESVVKSDYFVFTLGLTESWVHKHGGYEYPMCPGTVAGEFNPDEHVFENQRVPKVKNDLYCVLDILRELNPKIKIILTVSPVPLTATYTSQHVIVATMKSKSVLRSVAGMAAEDKRFVDYFPSYEIINSPVFNGMFFEPNRRSVNPRGVSYVMEHFFKSLEITKQDAFLEKSGAVQDAFCDEQLLEAFSDER</sequence>